<accession>A0AA39V9D0</accession>
<name>A0AA39V9D0_9LECA</name>
<reference evidence="1" key="1">
    <citation type="submission" date="2023-03" db="EMBL/GenBank/DDBJ databases">
        <title>Complete genome of Cladonia borealis.</title>
        <authorList>
            <person name="Park H."/>
        </authorList>
    </citation>
    <scope>NUCLEOTIDE SEQUENCE</scope>
    <source>
        <strain evidence="1">ANT050790</strain>
    </source>
</reference>
<comment type="caution">
    <text evidence="1">The sequence shown here is derived from an EMBL/GenBank/DDBJ whole genome shotgun (WGS) entry which is preliminary data.</text>
</comment>
<gene>
    <name evidence="1" type="ORF">JMJ35_002524</name>
</gene>
<sequence length="165" mass="18236">MNLIAVVVGIFMLYIYATTAIAVPSPLRYENPDSNVTLTLASSSTANDLPPDQTIIIPFVGLVHCYSYEHSLWENDILRVLSHAANIIRNLFDAGQGNQPVGSPQRYIMGHAKLSFDPSPILTWKGLNYVLHFMIWKAQEYTPAMFLLLVSDGPTGVWNGSLITA</sequence>
<evidence type="ECO:0000313" key="1">
    <source>
        <dbReference type="EMBL" id="KAK0515145.1"/>
    </source>
</evidence>
<protein>
    <submittedName>
        <fullName evidence="1">Uncharacterized protein</fullName>
    </submittedName>
</protein>
<organism evidence="1 2">
    <name type="scientific">Cladonia borealis</name>
    <dbReference type="NCBI Taxonomy" id="184061"/>
    <lineage>
        <taxon>Eukaryota</taxon>
        <taxon>Fungi</taxon>
        <taxon>Dikarya</taxon>
        <taxon>Ascomycota</taxon>
        <taxon>Pezizomycotina</taxon>
        <taxon>Lecanoromycetes</taxon>
        <taxon>OSLEUM clade</taxon>
        <taxon>Lecanoromycetidae</taxon>
        <taxon>Lecanorales</taxon>
        <taxon>Lecanorineae</taxon>
        <taxon>Cladoniaceae</taxon>
        <taxon>Cladonia</taxon>
    </lineage>
</organism>
<keyword evidence="2" id="KW-1185">Reference proteome</keyword>
<dbReference type="AlphaFoldDB" id="A0AA39V9D0"/>
<dbReference type="Proteomes" id="UP001166286">
    <property type="component" value="Unassembled WGS sequence"/>
</dbReference>
<evidence type="ECO:0000313" key="2">
    <source>
        <dbReference type="Proteomes" id="UP001166286"/>
    </source>
</evidence>
<proteinExistence type="predicted"/>
<dbReference type="EMBL" id="JAFEKC020000004">
    <property type="protein sequence ID" value="KAK0515145.1"/>
    <property type="molecule type" value="Genomic_DNA"/>
</dbReference>